<reference evidence="1" key="1">
    <citation type="journal article" date="2023" name="G3 (Bethesda)">
        <title>A reference genome for the long-term kleptoplast-retaining sea slug Elysia crispata morphotype clarki.</title>
        <authorList>
            <person name="Eastman K.E."/>
            <person name="Pendleton A.L."/>
            <person name="Shaikh M.A."/>
            <person name="Suttiyut T."/>
            <person name="Ogas R."/>
            <person name="Tomko P."/>
            <person name="Gavelis G."/>
            <person name="Widhalm J.R."/>
            <person name="Wisecaver J.H."/>
        </authorList>
    </citation>
    <scope>NUCLEOTIDE SEQUENCE</scope>
    <source>
        <strain evidence="1">ECLA1</strain>
    </source>
</reference>
<evidence type="ECO:0000313" key="2">
    <source>
        <dbReference type="Proteomes" id="UP001283361"/>
    </source>
</evidence>
<proteinExistence type="predicted"/>
<name>A0AAE0Z548_9GAST</name>
<protein>
    <submittedName>
        <fullName evidence="1">Uncharacterized protein</fullName>
    </submittedName>
</protein>
<organism evidence="1 2">
    <name type="scientific">Elysia crispata</name>
    <name type="common">lettuce slug</name>
    <dbReference type="NCBI Taxonomy" id="231223"/>
    <lineage>
        <taxon>Eukaryota</taxon>
        <taxon>Metazoa</taxon>
        <taxon>Spiralia</taxon>
        <taxon>Lophotrochozoa</taxon>
        <taxon>Mollusca</taxon>
        <taxon>Gastropoda</taxon>
        <taxon>Heterobranchia</taxon>
        <taxon>Euthyneura</taxon>
        <taxon>Panpulmonata</taxon>
        <taxon>Sacoglossa</taxon>
        <taxon>Placobranchoidea</taxon>
        <taxon>Plakobranchidae</taxon>
        <taxon>Elysia</taxon>
    </lineage>
</organism>
<gene>
    <name evidence="1" type="ORF">RRG08_014842</name>
</gene>
<dbReference type="AlphaFoldDB" id="A0AAE0Z548"/>
<accession>A0AAE0Z548</accession>
<keyword evidence="2" id="KW-1185">Reference proteome</keyword>
<dbReference type="EMBL" id="JAWDGP010004610">
    <property type="protein sequence ID" value="KAK3763054.1"/>
    <property type="molecule type" value="Genomic_DNA"/>
</dbReference>
<sequence length="155" mass="17089">METERGRRMSPPEQTKRASNDVCKTWRPFYAVRSVWCRLTLSRSYRSCGGNQCPKGDHCNQQGQGRKRRSLLASGVVSSHQGPAHALAVATRRLSAVYGSKREVLGGIGLSTTNNHPGAPVVGPILRRICAVAGRVQSQSWRRLENQQQLGMHSP</sequence>
<comment type="caution">
    <text evidence="1">The sequence shown here is derived from an EMBL/GenBank/DDBJ whole genome shotgun (WGS) entry which is preliminary data.</text>
</comment>
<dbReference type="Proteomes" id="UP001283361">
    <property type="component" value="Unassembled WGS sequence"/>
</dbReference>
<evidence type="ECO:0000313" key="1">
    <source>
        <dbReference type="EMBL" id="KAK3763054.1"/>
    </source>
</evidence>